<evidence type="ECO:0000259" key="6">
    <source>
        <dbReference type="PROSITE" id="PS50184"/>
    </source>
</evidence>
<dbReference type="SUPFAM" id="SSF57567">
    <property type="entry name" value="Serine protease inhibitors"/>
    <property type="match status" value="1"/>
</dbReference>
<proteinExistence type="predicted"/>
<feature type="domain" description="VWFC" evidence="6">
    <location>
        <begin position="249"/>
        <end position="312"/>
    </location>
</feature>
<dbReference type="SMART" id="SM00216">
    <property type="entry name" value="VWD"/>
    <property type="match status" value="1"/>
</dbReference>
<dbReference type="Gene3D" id="2.10.70.10">
    <property type="entry name" value="Complement Module, domain 1"/>
    <property type="match status" value="1"/>
</dbReference>
<sequence length="657" mass="72370">MDIPSVTDDPCITCRCMNRWVKCDREVCPMADTCHLVLEGQKLRPDSCCEKCKGCQTAAGRFSEGDAWTDPSDPCQLNHCFSGVVTVSKIQCHTPCASPLPAAAGQCCPRCPGCLLSGQLLAPGQNLTLLSDPCVTCRCGRDGTHHCHRQVCPALSCPYSESKREPGQCCDSCTGTRRIKPSDGCVMGKRRFSDGQNFTLDPCTQCSCQGSTSVCARQSCPELACPLVHQVYSPDRCCPVCRRPERVRRVCRYLGKTYEDGESWPMRNPCASCTCSGGQPRCEFQMCPPEGPDCPAGHHAARLAGQCCEQCVEDDAVCTVFGDPHYNTFDGKMYNYQGTCKYQLAKDCVDKSFSIRVNNSPRRSRFFSWTQSATIKAGDLRIALRQKKRVKVNNRRADLPYFELGKVSISQDPDDNYNVVVKLSDLGVSVLWDGDSFLQVKVPPSYKNKMCGLCGNYNGNKTDDFTTRRGRQVKLTRRFARSWLVGARTLCMAQSRRQTRRHRKRKPKSCGGDRAARATAVRQCNRLKSARFADCHPEVHPAPFFKSCVQDMCECGKRKTCYCEALTAYSHACQRKGIAVDWLEGTDCAAPVQCPKSSRPVDCVPDCQPSCEAPSPTGEQCAPPAAGGAPCRPGCVCQEGLLLHEGACVPPERCPVR</sequence>
<evidence type="ECO:0000256" key="2">
    <source>
        <dbReference type="ARBA" id="ARBA00022525"/>
    </source>
</evidence>
<evidence type="ECO:0000313" key="9">
    <source>
        <dbReference type="Proteomes" id="UP000440578"/>
    </source>
</evidence>
<feature type="domain" description="VWFD" evidence="7">
    <location>
        <begin position="316"/>
        <end position="492"/>
    </location>
</feature>
<dbReference type="Pfam" id="PF08742">
    <property type="entry name" value="C8"/>
    <property type="match status" value="1"/>
</dbReference>
<dbReference type="SMART" id="SM00832">
    <property type="entry name" value="C8"/>
    <property type="match status" value="1"/>
</dbReference>
<evidence type="ECO:0000313" key="8">
    <source>
        <dbReference type="EMBL" id="KAF0302991.1"/>
    </source>
</evidence>
<keyword evidence="5" id="KW-1015">Disulfide bond</keyword>
<evidence type="ECO:0000256" key="5">
    <source>
        <dbReference type="ARBA" id="ARBA00023157"/>
    </source>
</evidence>
<reference evidence="8 9" key="1">
    <citation type="submission" date="2019-07" db="EMBL/GenBank/DDBJ databases">
        <title>Draft genome assembly of a fouling barnacle, Amphibalanus amphitrite (Darwin, 1854): The first reference genome for Thecostraca.</title>
        <authorList>
            <person name="Kim W."/>
        </authorList>
    </citation>
    <scope>NUCLEOTIDE SEQUENCE [LARGE SCALE GENOMIC DNA]</scope>
    <source>
        <strain evidence="8">SNU_AA5</strain>
        <tissue evidence="8">Soma without cirri and trophi</tissue>
    </source>
</reference>
<dbReference type="PANTHER" id="PTHR46698">
    <property type="entry name" value="CROSSVEINLESS 2"/>
    <property type="match status" value="1"/>
</dbReference>
<comment type="subcellular location">
    <subcellularLocation>
        <location evidence="1">Secreted</location>
    </subcellularLocation>
</comment>
<feature type="domain" description="VWFC" evidence="6">
    <location>
        <begin position="183"/>
        <end position="242"/>
    </location>
</feature>
<keyword evidence="9" id="KW-1185">Reference proteome</keyword>
<dbReference type="InterPro" id="IPR001007">
    <property type="entry name" value="VWF_dom"/>
</dbReference>
<dbReference type="CDD" id="cd19941">
    <property type="entry name" value="TIL"/>
    <property type="match status" value="1"/>
</dbReference>
<gene>
    <name evidence="8" type="primary">BMPER_2</name>
    <name evidence="8" type="ORF">FJT64_025004</name>
</gene>
<name>A0A6A4WM52_AMPAM</name>
<dbReference type="PROSITE" id="PS01208">
    <property type="entry name" value="VWFC_1"/>
    <property type="match status" value="2"/>
</dbReference>
<keyword evidence="3" id="KW-0732">Signal</keyword>
<protein>
    <submittedName>
        <fullName evidence="8">BMP-binding endothelial regulator protein</fullName>
    </submittedName>
</protein>
<organism evidence="8 9">
    <name type="scientific">Amphibalanus amphitrite</name>
    <name type="common">Striped barnacle</name>
    <name type="synonym">Balanus amphitrite</name>
    <dbReference type="NCBI Taxonomy" id="1232801"/>
    <lineage>
        <taxon>Eukaryota</taxon>
        <taxon>Metazoa</taxon>
        <taxon>Ecdysozoa</taxon>
        <taxon>Arthropoda</taxon>
        <taxon>Crustacea</taxon>
        <taxon>Multicrustacea</taxon>
        <taxon>Cirripedia</taxon>
        <taxon>Thoracica</taxon>
        <taxon>Thoracicalcarea</taxon>
        <taxon>Balanomorpha</taxon>
        <taxon>Balanoidea</taxon>
        <taxon>Balanidae</taxon>
        <taxon>Amphibalaninae</taxon>
        <taxon>Amphibalanus</taxon>
    </lineage>
</organism>
<dbReference type="SMART" id="SM00214">
    <property type="entry name" value="VWC"/>
    <property type="match status" value="4"/>
</dbReference>
<evidence type="ECO:0000256" key="1">
    <source>
        <dbReference type="ARBA" id="ARBA00004613"/>
    </source>
</evidence>
<dbReference type="SUPFAM" id="SSF57603">
    <property type="entry name" value="FnI-like domain"/>
    <property type="match status" value="4"/>
</dbReference>
<dbReference type="Proteomes" id="UP000440578">
    <property type="component" value="Unassembled WGS sequence"/>
</dbReference>
<dbReference type="InterPro" id="IPR052424">
    <property type="entry name" value="Kielin_Chordin-BMP_Reg"/>
</dbReference>
<dbReference type="PANTHER" id="PTHR46698:SF4">
    <property type="entry name" value="CROSSVEINLESS 2"/>
    <property type="match status" value="1"/>
</dbReference>
<dbReference type="Gene3D" id="2.10.25.10">
    <property type="entry name" value="Laminin"/>
    <property type="match status" value="1"/>
</dbReference>
<feature type="domain" description="VWFC" evidence="6">
    <location>
        <begin position="112"/>
        <end position="174"/>
    </location>
</feature>
<dbReference type="InterPro" id="IPR001846">
    <property type="entry name" value="VWF_type-D"/>
</dbReference>
<dbReference type="Pfam" id="PF01826">
    <property type="entry name" value="TIL"/>
    <property type="match status" value="1"/>
</dbReference>
<dbReference type="Pfam" id="PF00093">
    <property type="entry name" value="VWC"/>
    <property type="match status" value="2"/>
</dbReference>
<dbReference type="InterPro" id="IPR014853">
    <property type="entry name" value="VWF/SSPO/ZAN-like_Cys-rich_dom"/>
</dbReference>
<dbReference type="OrthoDB" id="6019304at2759"/>
<evidence type="ECO:0000256" key="3">
    <source>
        <dbReference type="ARBA" id="ARBA00022729"/>
    </source>
</evidence>
<dbReference type="EMBL" id="VIIS01000995">
    <property type="protein sequence ID" value="KAF0302991.1"/>
    <property type="molecule type" value="Genomic_DNA"/>
</dbReference>
<dbReference type="InterPro" id="IPR002919">
    <property type="entry name" value="TIL_dom"/>
</dbReference>
<dbReference type="GO" id="GO:0005576">
    <property type="term" value="C:extracellular region"/>
    <property type="evidence" value="ECO:0007669"/>
    <property type="project" value="UniProtKB-SubCell"/>
</dbReference>
<dbReference type="AlphaFoldDB" id="A0A6A4WM52"/>
<keyword evidence="2" id="KW-0964">Secreted</keyword>
<accession>A0A6A4WM52</accession>
<dbReference type="InterPro" id="IPR036084">
    <property type="entry name" value="Ser_inhib-like_sf"/>
</dbReference>
<dbReference type="Pfam" id="PF00094">
    <property type="entry name" value="VWD"/>
    <property type="match status" value="1"/>
</dbReference>
<keyword evidence="4" id="KW-0677">Repeat</keyword>
<dbReference type="PROSITE" id="PS51233">
    <property type="entry name" value="VWFD"/>
    <property type="match status" value="1"/>
</dbReference>
<dbReference type="PROSITE" id="PS50184">
    <property type="entry name" value="VWFC_2"/>
    <property type="match status" value="3"/>
</dbReference>
<dbReference type="Gene3D" id="6.20.200.20">
    <property type="match status" value="3"/>
</dbReference>
<dbReference type="Pfam" id="PF23334">
    <property type="entry name" value="VWC2L_2nd"/>
    <property type="match status" value="1"/>
</dbReference>
<evidence type="ECO:0000259" key="7">
    <source>
        <dbReference type="PROSITE" id="PS51233"/>
    </source>
</evidence>
<comment type="caution">
    <text evidence="8">The sequence shown here is derived from an EMBL/GenBank/DDBJ whole genome shotgun (WGS) entry which is preliminary data.</text>
</comment>
<evidence type="ECO:0000256" key="4">
    <source>
        <dbReference type="ARBA" id="ARBA00022737"/>
    </source>
</evidence>